<gene>
    <name evidence="2" type="ORF">SsS58_00248</name>
</gene>
<dbReference type="AlphaFoldDB" id="A0A100JI26"/>
<organism evidence="2 3">
    <name type="scientific">Streptomyces scabiei</name>
    <dbReference type="NCBI Taxonomy" id="1930"/>
    <lineage>
        <taxon>Bacteria</taxon>
        <taxon>Bacillati</taxon>
        <taxon>Actinomycetota</taxon>
        <taxon>Actinomycetes</taxon>
        <taxon>Kitasatosporales</taxon>
        <taxon>Streptomycetaceae</taxon>
        <taxon>Streptomyces</taxon>
    </lineage>
</organism>
<comment type="caution">
    <text evidence="2">The sequence shown here is derived from an EMBL/GenBank/DDBJ whole genome shotgun (WGS) entry which is preliminary data.</text>
</comment>
<evidence type="ECO:0000313" key="2">
    <source>
        <dbReference type="EMBL" id="GAQ59910.1"/>
    </source>
</evidence>
<dbReference type="Pfam" id="PF07366">
    <property type="entry name" value="SnoaL"/>
    <property type="match status" value="1"/>
</dbReference>
<name>A0A100JI26_STRSC</name>
<sequence>MSNAKNTVLQAAAELFGDKDPSAVDRWVAADYRQHSALAADGPEALRGLVAGLGEDFRYDGARVIADGDLVALHGTYHGFGPDPLVGFDIFRVDADGKLAEHWDALTPLVEDTVSGRSQTDGPAAVSETGSTEANRALVAEFAEKVLVGADYAVLTDYISTETYHQHNTEAADGLDGFGAAAAKWAEEGKNLVYKKVHKVIAEGEFVLTQSEGEFGAAVAYYDLFRVADGRIVEHWDVIAPVPAELPHGNGLF</sequence>
<dbReference type="InterPro" id="IPR032710">
    <property type="entry name" value="NTF2-like_dom_sf"/>
</dbReference>
<dbReference type="InterPro" id="IPR037401">
    <property type="entry name" value="SnoaL-like"/>
</dbReference>
<evidence type="ECO:0000313" key="3">
    <source>
        <dbReference type="Proteomes" id="UP000067448"/>
    </source>
</evidence>
<protein>
    <submittedName>
        <fullName evidence="2">SnoaL-like domain protein</fullName>
    </submittedName>
</protein>
<feature type="domain" description="SnoaL-like" evidence="1">
    <location>
        <begin position="11"/>
        <end position="102"/>
    </location>
</feature>
<reference evidence="3" key="3">
    <citation type="submission" date="2016-02" db="EMBL/GenBank/DDBJ databases">
        <title>Draft genome of pathogenic Streptomyces sp. in Japan.</title>
        <authorList>
            <person name="Tomihama T."/>
            <person name="Ikenaga M."/>
            <person name="Sakai M."/>
            <person name="Okubo T."/>
            <person name="Ikeda S."/>
        </authorList>
    </citation>
    <scope>NUCLEOTIDE SEQUENCE [LARGE SCALE GENOMIC DNA]</scope>
    <source>
        <strain evidence="3">S58</strain>
    </source>
</reference>
<dbReference type="Pfam" id="PF12680">
    <property type="entry name" value="SnoaL_2"/>
    <property type="match status" value="1"/>
</dbReference>
<dbReference type="Proteomes" id="UP000067448">
    <property type="component" value="Unassembled WGS sequence"/>
</dbReference>
<dbReference type="Gene3D" id="3.10.450.50">
    <property type="match status" value="2"/>
</dbReference>
<dbReference type="RefSeq" id="WP_059078080.1">
    <property type="nucleotide sequence ID" value="NZ_BCMM01000001.1"/>
</dbReference>
<reference evidence="3" key="1">
    <citation type="submission" date="2015-11" db="EMBL/GenBank/DDBJ databases">
        <authorList>
            <consortium name="Cross-ministerial Strategic Innovation Promotion Program (SIP) consortium"/>
            <person name="Tomihama T."/>
            <person name="Ikenaga M."/>
            <person name="Sakai M."/>
            <person name="Okubo T."/>
            <person name="Ikeda S."/>
        </authorList>
    </citation>
    <scope>NUCLEOTIDE SEQUENCE [LARGE SCALE GENOMIC DNA]</scope>
    <source>
        <strain evidence="3">S58</strain>
    </source>
</reference>
<evidence type="ECO:0000259" key="1">
    <source>
        <dbReference type="Pfam" id="PF12680"/>
    </source>
</evidence>
<dbReference type="InterPro" id="IPR009959">
    <property type="entry name" value="Cyclase_SnoaL-like"/>
</dbReference>
<dbReference type="OrthoDB" id="129343at2"/>
<proteinExistence type="predicted"/>
<dbReference type="EMBL" id="BCMM01000001">
    <property type="protein sequence ID" value="GAQ59910.1"/>
    <property type="molecule type" value="Genomic_DNA"/>
</dbReference>
<dbReference type="SUPFAM" id="SSF54427">
    <property type="entry name" value="NTF2-like"/>
    <property type="match status" value="2"/>
</dbReference>
<accession>A0A100JI26</accession>
<reference evidence="2 3" key="2">
    <citation type="journal article" date="2016" name="Genome Announc.">
        <title>Draft Genome Sequences of Streptomyces scabiei S58, Streptomyces turgidiscabies T45, and Streptomyces acidiscabies a10, the Pathogens of Potato Common Scab, Isolated in Japan.</title>
        <authorList>
            <person name="Tomihama T."/>
            <person name="Nishi Y."/>
            <person name="Sakai M."/>
            <person name="Ikenaga M."/>
            <person name="Okubo T."/>
            <person name="Ikeda S."/>
        </authorList>
    </citation>
    <scope>NUCLEOTIDE SEQUENCE [LARGE SCALE GENOMIC DNA]</scope>
    <source>
        <strain evidence="2 3">S58</strain>
    </source>
</reference>
<dbReference type="GO" id="GO:0030638">
    <property type="term" value="P:polyketide metabolic process"/>
    <property type="evidence" value="ECO:0007669"/>
    <property type="project" value="InterPro"/>
</dbReference>